<evidence type="ECO:0000313" key="2">
    <source>
        <dbReference type="Proteomes" id="UP001230649"/>
    </source>
</evidence>
<proteinExistence type="predicted"/>
<comment type="caution">
    <text evidence="1">The sequence shown here is derived from an EMBL/GenBank/DDBJ whole genome shotgun (WGS) entry which is preliminary data.</text>
</comment>
<accession>A0ACC2X0T6</accession>
<reference evidence="1" key="1">
    <citation type="submission" date="2023-04" db="EMBL/GenBank/DDBJ databases">
        <title>Draft Genome sequencing of Naganishia species isolated from polar environments using Oxford Nanopore Technology.</title>
        <authorList>
            <person name="Leo P."/>
            <person name="Venkateswaran K."/>
        </authorList>
    </citation>
    <scope>NUCLEOTIDE SEQUENCE</scope>
    <source>
        <strain evidence="1">MNA-CCFEE 5262</strain>
    </source>
</reference>
<sequence>MWMWMFIRPRDFDVQNWKLNVFALVMICWTGYTSQKRHEAAEEMKRRCEEAKAQNEENNRLLLERLSAPIWVPVPEVFPPSASDVRRARREIRKRREAQEERLLGSIYRRETWGFEPSDWEADRQVSVGGPSRRAGGAQRNVPIANDARTPERGNSTDTSTTLVLTNEGAPALAPATLEKRKRMPWNHWNSMADTDDEEESPEPPANRTCRRLENGDEVIEATITLPGGYHDIEVEQLVEEPKPELRRKRDDPDYEEDDQDPETLRRIAEGRLVRRRVGEVAEAIAADSEMLVVERFVELAAKYARHDALGESTSDRVNIDSTEEAHISDVGADALEQEDSFSATLNNEEDSGYFSADKEDDSDSESGEDNTSPRISAQAKGKMPAEGPRAKITQLSNPITDVKPHEDDSANSANASDSRSFSAPTNGKIPAEGSREKISAEDDLTIQVKAKIINAVASAVEKRLGLPALAPRVPVHLGEGEWIDANGTRWKVGPDGKKFQRVAVKEWRRKYNLPADSTDPDRFAMHRVLVDKWVDSRELKQLEKARLLGWQDDDHEPPRQITEEATEDGSNDTSPRPIEKEEVTYIVPAPSVTTPREQMALNNALGLRLNPRPPTSTSAATRSTPMLPITVNYRAFGGVGATWGSQRPHQHGFDTAGVIVPAIWDIEMAILMFGMIATIWSAVSFKESIIDKTGSDTLKKSFE</sequence>
<organism evidence="1 2">
    <name type="scientific">Naganishia adeliensis</name>
    <dbReference type="NCBI Taxonomy" id="92952"/>
    <lineage>
        <taxon>Eukaryota</taxon>
        <taxon>Fungi</taxon>
        <taxon>Dikarya</taxon>
        <taxon>Basidiomycota</taxon>
        <taxon>Agaricomycotina</taxon>
        <taxon>Tremellomycetes</taxon>
        <taxon>Filobasidiales</taxon>
        <taxon>Filobasidiaceae</taxon>
        <taxon>Naganishia</taxon>
    </lineage>
</organism>
<dbReference type="Proteomes" id="UP001230649">
    <property type="component" value="Unassembled WGS sequence"/>
</dbReference>
<evidence type="ECO:0000313" key="1">
    <source>
        <dbReference type="EMBL" id="KAJ9117170.1"/>
    </source>
</evidence>
<gene>
    <name evidence="1" type="ORF">QFC20_000313</name>
</gene>
<name>A0ACC2X0T6_9TREE</name>
<protein>
    <submittedName>
        <fullName evidence="1">Uncharacterized protein</fullName>
    </submittedName>
</protein>
<dbReference type="EMBL" id="JASBWS010000002">
    <property type="protein sequence ID" value="KAJ9117170.1"/>
    <property type="molecule type" value="Genomic_DNA"/>
</dbReference>
<keyword evidence="2" id="KW-1185">Reference proteome</keyword>